<proteinExistence type="predicted"/>
<dbReference type="Proteomes" id="UP000193749">
    <property type="component" value="Unassembled WGS sequence"/>
</dbReference>
<dbReference type="Pfam" id="PF00392">
    <property type="entry name" value="GntR"/>
    <property type="match status" value="1"/>
</dbReference>
<keyword evidence="3" id="KW-0804">Transcription</keyword>
<accession>A0A1X1EUC0</accession>
<dbReference type="PANTHER" id="PTHR43537">
    <property type="entry name" value="TRANSCRIPTIONAL REGULATOR, GNTR FAMILY"/>
    <property type="match status" value="1"/>
</dbReference>
<dbReference type="SUPFAM" id="SSF48008">
    <property type="entry name" value="GntR ligand-binding domain-like"/>
    <property type="match status" value="1"/>
</dbReference>
<dbReference type="PROSITE" id="PS50949">
    <property type="entry name" value="HTH_GNTR"/>
    <property type="match status" value="1"/>
</dbReference>
<keyword evidence="2" id="KW-0238">DNA-binding</keyword>
<evidence type="ECO:0000256" key="2">
    <source>
        <dbReference type="ARBA" id="ARBA00023125"/>
    </source>
</evidence>
<dbReference type="Gene3D" id="1.20.120.530">
    <property type="entry name" value="GntR ligand-binding domain-like"/>
    <property type="match status" value="1"/>
</dbReference>
<keyword evidence="1" id="KW-0805">Transcription regulation</keyword>
<dbReference type="SUPFAM" id="SSF46785">
    <property type="entry name" value="Winged helix' DNA-binding domain"/>
    <property type="match status" value="1"/>
</dbReference>
<dbReference type="InterPro" id="IPR008920">
    <property type="entry name" value="TF_FadR/GntR_C"/>
</dbReference>
<dbReference type="InterPro" id="IPR036390">
    <property type="entry name" value="WH_DNA-bd_sf"/>
</dbReference>
<dbReference type="Pfam" id="PF07729">
    <property type="entry name" value="FCD"/>
    <property type="match status" value="1"/>
</dbReference>
<dbReference type="EMBL" id="MLJI01000001">
    <property type="protein sequence ID" value="ORM93619.1"/>
    <property type="molecule type" value="Genomic_DNA"/>
</dbReference>
<dbReference type="InterPro" id="IPR000524">
    <property type="entry name" value="Tscrpt_reg_HTH_GntR"/>
</dbReference>
<dbReference type="InterPro" id="IPR036388">
    <property type="entry name" value="WH-like_DNA-bd_sf"/>
</dbReference>
<dbReference type="STRING" id="55209.HA50_09775"/>
<evidence type="ECO:0000256" key="1">
    <source>
        <dbReference type="ARBA" id="ARBA00023015"/>
    </source>
</evidence>
<dbReference type="AlphaFoldDB" id="A0A1X1EUC0"/>
<dbReference type="PANTHER" id="PTHR43537:SF45">
    <property type="entry name" value="GNTR FAMILY REGULATORY PROTEIN"/>
    <property type="match status" value="1"/>
</dbReference>
<evidence type="ECO:0000259" key="4">
    <source>
        <dbReference type="PROSITE" id="PS50949"/>
    </source>
</evidence>
<name>A0A1X1EUC0_PANCY</name>
<comment type="caution">
    <text evidence="5">The sequence shown here is derived from an EMBL/GenBank/DDBJ whole genome shotgun (WGS) entry which is preliminary data.</text>
</comment>
<evidence type="ECO:0000313" key="6">
    <source>
        <dbReference type="Proteomes" id="UP000193749"/>
    </source>
</evidence>
<gene>
    <name evidence="5" type="ORF">HA50_09775</name>
</gene>
<dbReference type="GO" id="GO:0003700">
    <property type="term" value="F:DNA-binding transcription factor activity"/>
    <property type="evidence" value="ECO:0007669"/>
    <property type="project" value="InterPro"/>
</dbReference>
<dbReference type="InterPro" id="IPR011711">
    <property type="entry name" value="GntR_C"/>
</dbReference>
<keyword evidence="6" id="KW-1185">Reference proteome</keyword>
<feature type="domain" description="HTH gntR-type" evidence="4">
    <location>
        <begin position="24"/>
        <end position="91"/>
    </location>
</feature>
<reference evidence="5 6" key="1">
    <citation type="journal article" date="2017" name="Antonie Van Leeuwenhoek">
        <title>Phylogenomic resolution of the bacterial genus Pantoea and its relationship with Erwinia and Tatumella.</title>
        <authorList>
            <person name="Palmer M."/>
            <person name="Steenkamp E.T."/>
            <person name="Coetzee M.P."/>
            <person name="Chan W.Y."/>
            <person name="van Zyl E."/>
            <person name="De Maayer P."/>
            <person name="Coutinho T.A."/>
            <person name="Blom J."/>
            <person name="Smits T.H."/>
            <person name="Duffy B."/>
            <person name="Venter S.N."/>
        </authorList>
    </citation>
    <scope>NUCLEOTIDE SEQUENCE [LARGE SCALE GENOMIC DNA]</scope>
    <source>
        <strain evidence="5 6">LMG 2657</strain>
    </source>
</reference>
<sequence length="240" mass="27051">MKGSAGETRTLTIEIPEHIDLSGLPAFERISILLRENIISGNLVAGQALGEIELAALCDSSRNTLREALRFLHGEGLVNYHQNRGVFVRQLDKRDVRDIFKARRHLEVLALTVNSPVSDFHLTRMAQHLDKAAQAAAEEQWRSVGTHSLRFHQSIVQMLGCSRFNDFFSVLLAQLRLLFCSGAGERDFQLPWIARDRQILTLLGEHQTAAACQALIDYLDYSERQLTTTFSHPISHGESY</sequence>
<dbReference type="SMART" id="SM00895">
    <property type="entry name" value="FCD"/>
    <property type="match status" value="1"/>
</dbReference>
<dbReference type="SMART" id="SM00345">
    <property type="entry name" value="HTH_GNTR"/>
    <property type="match status" value="1"/>
</dbReference>
<protein>
    <submittedName>
        <fullName evidence="5">GntR family transcriptional regulator</fullName>
    </submittedName>
</protein>
<dbReference type="Gene3D" id="1.10.10.10">
    <property type="entry name" value="Winged helix-like DNA-binding domain superfamily/Winged helix DNA-binding domain"/>
    <property type="match status" value="1"/>
</dbReference>
<evidence type="ECO:0000256" key="3">
    <source>
        <dbReference type="ARBA" id="ARBA00023163"/>
    </source>
</evidence>
<evidence type="ECO:0000313" key="5">
    <source>
        <dbReference type="EMBL" id="ORM93619.1"/>
    </source>
</evidence>
<dbReference type="OrthoDB" id="8638122at2"/>
<dbReference type="GO" id="GO:0003677">
    <property type="term" value="F:DNA binding"/>
    <property type="evidence" value="ECO:0007669"/>
    <property type="project" value="UniProtKB-KW"/>
</dbReference>
<organism evidence="5 6">
    <name type="scientific">Pantoea cypripedii</name>
    <name type="common">Pectobacterium cypripedii</name>
    <name type="synonym">Erwinia cypripedii</name>
    <dbReference type="NCBI Taxonomy" id="55209"/>
    <lineage>
        <taxon>Bacteria</taxon>
        <taxon>Pseudomonadati</taxon>
        <taxon>Pseudomonadota</taxon>
        <taxon>Gammaproteobacteria</taxon>
        <taxon>Enterobacterales</taxon>
        <taxon>Erwiniaceae</taxon>
        <taxon>Pantoea</taxon>
    </lineage>
</organism>
<dbReference type="RefSeq" id="WP_084874803.1">
    <property type="nucleotide sequence ID" value="NZ_JAGGMY010000001.1"/>
</dbReference>